<protein>
    <recommendedName>
        <fullName evidence="3">Orphan protein</fullName>
    </recommendedName>
</protein>
<dbReference type="Proteomes" id="UP001457661">
    <property type="component" value="Unassembled WGS sequence"/>
</dbReference>
<name>A0ABU9TGQ6_9GAMM</name>
<keyword evidence="2" id="KW-1185">Reference proteome</keyword>
<evidence type="ECO:0008006" key="3">
    <source>
        <dbReference type="Google" id="ProtNLM"/>
    </source>
</evidence>
<gene>
    <name evidence="1" type="ORF">WNY57_08325</name>
</gene>
<evidence type="ECO:0000313" key="2">
    <source>
        <dbReference type="Proteomes" id="UP001457661"/>
    </source>
</evidence>
<organism evidence="1 2">
    <name type="scientific">Pseudoalteromonas arctica</name>
    <dbReference type="NCBI Taxonomy" id="394751"/>
    <lineage>
        <taxon>Bacteria</taxon>
        <taxon>Pseudomonadati</taxon>
        <taxon>Pseudomonadota</taxon>
        <taxon>Gammaproteobacteria</taxon>
        <taxon>Alteromonadales</taxon>
        <taxon>Pseudoalteromonadaceae</taxon>
        <taxon>Pseudoalteromonas</taxon>
    </lineage>
</organism>
<dbReference type="RefSeq" id="WP_342879501.1">
    <property type="nucleotide sequence ID" value="NZ_JBBMQX010000005.1"/>
</dbReference>
<sequence>MTSNMIKPENKPYQSVLAVLSVHLYGYDKSYQQLALLSRQLNNISEPRLISSLLTLDFMLHHYINDKGEVWDIQKESYQMFCNRSESLKIVNSGYSEKDVQYFFQWIVMLSNWDHDLNLPITYSFH</sequence>
<dbReference type="EMBL" id="JBBMQX010000005">
    <property type="protein sequence ID" value="MEM5532429.1"/>
    <property type="molecule type" value="Genomic_DNA"/>
</dbReference>
<comment type="caution">
    <text evidence="1">The sequence shown here is derived from an EMBL/GenBank/DDBJ whole genome shotgun (WGS) entry which is preliminary data.</text>
</comment>
<evidence type="ECO:0000313" key="1">
    <source>
        <dbReference type="EMBL" id="MEM5532429.1"/>
    </source>
</evidence>
<proteinExistence type="predicted"/>
<reference evidence="1 2" key="1">
    <citation type="submission" date="2024-03" db="EMBL/GenBank/DDBJ databases">
        <title>Community enrichment and isolation of bacterial strains for fucoidan degradation.</title>
        <authorList>
            <person name="Sichert A."/>
        </authorList>
    </citation>
    <scope>NUCLEOTIDE SEQUENCE [LARGE SCALE GENOMIC DNA]</scope>
    <source>
        <strain evidence="1 2">AS26</strain>
    </source>
</reference>
<accession>A0ABU9TGQ6</accession>